<name>A0A0V0RG79_9BILA</name>
<feature type="transmembrane region" description="Helical" evidence="1">
    <location>
        <begin position="120"/>
        <end position="144"/>
    </location>
</feature>
<dbReference type="Proteomes" id="UP000054630">
    <property type="component" value="Unassembled WGS sequence"/>
</dbReference>
<feature type="transmembrane region" description="Helical" evidence="1">
    <location>
        <begin position="41"/>
        <end position="64"/>
    </location>
</feature>
<accession>A0A0V0RG79</accession>
<evidence type="ECO:0008006" key="4">
    <source>
        <dbReference type="Google" id="ProtNLM"/>
    </source>
</evidence>
<keyword evidence="1" id="KW-1133">Transmembrane helix</keyword>
<comment type="caution">
    <text evidence="2">The sequence shown here is derived from an EMBL/GenBank/DDBJ whole genome shotgun (WGS) entry which is preliminary data.</text>
</comment>
<keyword evidence="1" id="KW-0472">Membrane</keyword>
<gene>
    <name evidence="2" type="ORF">T07_14228</name>
</gene>
<dbReference type="OrthoDB" id="5915616at2759"/>
<evidence type="ECO:0000256" key="1">
    <source>
        <dbReference type="SAM" id="Phobius"/>
    </source>
</evidence>
<organism evidence="2 3">
    <name type="scientific">Trichinella nelsoni</name>
    <dbReference type="NCBI Taxonomy" id="6336"/>
    <lineage>
        <taxon>Eukaryota</taxon>
        <taxon>Metazoa</taxon>
        <taxon>Ecdysozoa</taxon>
        <taxon>Nematoda</taxon>
        <taxon>Enoplea</taxon>
        <taxon>Dorylaimia</taxon>
        <taxon>Trichinellida</taxon>
        <taxon>Trichinellidae</taxon>
        <taxon>Trichinella</taxon>
    </lineage>
</organism>
<feature type="transmembrane region" description="Helical" evidence="1">
    <location>
        <begin position="248"/>
        <end position="266"/>
    </location>
</feature>
<proteinExistence type="predicted"/>
<keyword evidence="3" id="KW-1185">Reference proteome</keyword>
<dbReference type="EMBL" id="JYDL01000197">
    <property type="protein sequence ID" value="KRX13505.1"/>
    <property type="molecule type" value="Genomic_DNA"/>
</dbReference>
<keyword evidence="1" id="KW-0812">Transmembrane</keyword>
<sequence>MYDNNSTDSCNSSVDLACEPTALSTTVQDKIKFFYHMESVVYLYLVFGCTGFLTNGAWAITLILNKEKHRIKKYFTAYALACSMKTFTIALEYARIIYYFNSDSTVSSLYCFVFAIHPTLYLSADLIIVSILLFMAIDFLLTISIIKTHWQLTRRFAFVVGLILFIALLMTIITSAWLTSVDDSTKISIMCILTDVVAPKMIILNIVLTLTISIVATGLLLVAMIRLRLQKRVTENNIQVIQLRRNSIAVNKIFIITFFTLAIHSIPFVAATASMIENEEQQFWDFIVWLLHNVAFTVHGLFRIWRTSNLCIRCLPSVHPVNSIL</sequence>
<evidence type="ECO:0000313" key="3">
    <source>
        <dbReference type="Proteomes" id="UP000054630"/>
    </source>
</evidence>
<dbReference type="Gene3D" id="1.20.1070.10">
    <property type="entry name" value="Rhodopsin 7-helix transmembrane proteins"/>
    <property type="match status" value="1"/>
</dbReference>
<feature type="transmembrane region" description="Helical" evidence="1">
    <location>
        <begin position="286"/>
        <end position="305"/>
    </location>
</feature>
<reference evidence="2 3" key="1">
    <citation type="submission" date="2015-01" db="EMBL/GenBank/DDBJ databases">
        <title>Evolution of Trichinella species and genotypes.</title>
        <authorList>
            <person name="Korhonen P.K."/>
            <person name="Edoardo P."/>
            <person name="Giuseppe L.R."/>
            <person name="Gasser R.B."/>
        </authorList>
    </citation>
    <scope>NUCLEOTIDE SEQUENCE [LARGE SCALE GENOMIC DNA]</scope>
    <source>
        <strain evidence="2">ISS37</strain>
    </source>
</reference>
<feature type="transmembrane region" description="Helical" evidence="1">
    <location>
        <begin position="202"/>
        <end position="227"/>
    </location>
</feature>
<evidence type="ECO:0000313" key="2">
    <source>
        <dbReference type="EMBL" id="KRX13505.1"/>
    </source>
</evidence>
<feature type="transmembrane region" description="Helical" evidence="1">
    <location>
        <begin position="156"/>
        <end position="178"/>
    </location>
</feature>
<dbReference type="AlphaFoldDB" id="A0A0V0RG79"/>
<protein>
    <recommendedName>
        <fullName evidence="4">G-protein coupled receptors family 1 profile domain-containing protein</fullName>
    </recommendedName>
</protein>
<feature type="transmembrane region" description="Helical" evidence="1">
    <location>
        <begin position="76"/>
        <end position="100"/>
    </location>
</feature>